<accession>A0A4Z1T2V5</accession>
<evidence type="ECO:0000313" key="2">
    <source>
        <dbReference type="EMBL" id="TNJ26751.1"/>
    </source>
</evidence>
<feature type="transmembrane region" description="Helical" evidence="1">
    <location>
        <begin position="269"/>
        <end position="289"/>
    </location>
</feature>
<reference evidence="2 3" key="1">
    <citation type="submission" date="2019-05" db="EMBL/GenBank/DDBJ databases">
        <title>The compact genome of Giardia muris reveals important steps in the evolution of intestinal protozoan parasites.</title>
        <authorList>
            <person name="Xu F."/>
            <person name="Jimenez-Gonzalez A."/>
            <person name="Einarsson E."/>
            <person name="Astvaldsson A."/>
            <person name="Peirasmaki D."/>
            <person name="Eckmann L."/>
            <person name="Andersson J.O."/>
            <person name="Svard S.G."/>
            <person name="Jerlstrom-Hultqvist J."/>
        </authorList>
    </citation>
    <scope>NUCLEOTIDE SEQUENCE [LARGE SCALE GENOMIC DNA]</scope>
    <source>
        <strain evidence="2 3">Roberts-Thomson</strain>
    </source>
</reference>
<sequence>MIPGLTITFIGGIVELLLAVVCLTAFILYAQHNGQYINTLQLRPNTTTFFMAPGVNTPIRIVDITDTIRIYESVSIVTEYSLNYKDPVLYTMKRSIGTQEKISIGLGYIQGVVDIQLNVDDPANCLGNQQVPFTIKRIQQEFSYAPYVTTETGYLNVRVPRTFEYAGSINELFACYLELGRTVWKEDGRTYEDPNPQDCTYDLAVIVRSISYDMRSVPHWALLTPANFESSQVYTPPVAIRAEGAINSQTTVVVQTSPTKWQRMGELQLLLLSILFGTICILTISGSVVERLRVAKLQKQHSSYPLLDDSL</sequence>
<keyword evidence="3" id="KW-1185">Reference proteome</keyword>
<evidence type="ECO:0000313" key="3">
    <source>
        <dbReference type="Proteomes" id="UP000315496"/>
    </source>
</evidence>
<dbReference type="AlphaFoldDB" id="A0A4Z1T2V5"/>
<evidence type="ECO:0000256" key="1">
    <source>
        <dbReference type="SAM" id="Phobius"/>
    </source>
</evidence>
<keyword evidence="1" id="KW-0472">Membrane</keyword>
<keyword evidence="1" id="KW-0812">Transmembrane</keyword>
<name>A0A4Z1T2V5_GIAMU</name>
<dbReference type="VEuPathDB" id="GiardiaDB:GMRT_10181"/>
<dbReference type="Proteomes" id="UP000315496">
    <property type="component" value="Chromosome 4"/>
</dbReference>
<feature type="transmembrane region" description="Helical" evidence="1">
    <location>
        <begin position="6"/>
        <end position="30"/>
    </location>
</feature>
<protein>
    <submittedName>
        <fullName evidence="2">Uncharacterized protein</fullName>
    </submittedName>
</protein>
<comment type="caution">
    <text evidence="2">The sequence shown here is derived from an EMBL/GenBank/DDBJ whole genome shotgun (WGS) entry which is preliminary data.</text>
</comment>
<keyword evidence="1" id="KW-1133">Transmembrane helix</keyword>
<organism evidence="2 3">
    <name type="scientific">Giardia muris</name>
    <dbReference type="NCBI Taxonomy" id="5742"/>
    <lineage>
        <taxon>Eukaryota</taxon>
        <taxon>Metamonada</taxon>
        <taxon>Diplomonadida</taxon>
        <taxon>Hexamitidae</taxon>
        <taxon>Giardiinae</taxon>
        <taxon>Giardia</taxon>
    </lineage>
</organism>
<dbReference type="EMBL" id="VDLU01000004">
    <property type="protein sequence ID" value="TNJ26751.1"/>
    <property type="molecule type" value="Genomic_DNA"/>
</dbReference>
<proteinExistence type="predicted"/>
<gene>
    <name evidence="2" type="ORF">GMRT_10181</name>
</gene>